<keyword evidence="1" id="KW-1133">Transmembrane helix</keyword>
<organism evidence="2 3">
    <name type="scientific">Rhodothermus profundi</name>
    <dbReference type="NCBI Taxonomy" id="633813"/>
    <lineage>
        <taxon>Bacteria</taxon>
        <taxon>Pseudomonadati</taxon>
        <taxon>Rhodothermota</taxon>
        <taxon>Rhodothermia</taxon>
        <taxon>Rhodothermales</taxon>
        <taxon>Rhodothermaceae</taxon>
        <taxon>Rhodothermus</taxon>
    </lineage>
</organism>
<dbReference type="RefSeq" id="WP_072715157.1">
    <property type="nucleotide sequence ID" value="NZ_FRAU01000003.1"/>
</dbReference>
<feature type="transmembrane region" description="Helical" evidence="1">
    <location>
        <begin position="193"/>
        <end position="214"/>
    </location>
</feature>
<dbReference type="AlphaFoldDB" id="A0A1M6T114"/>
<keyword evidence="1" id="KW-0472">Membrane</keyword>
<evidence type="ECO:0008006" key="4">
    <source>
        <dbReference type="Google" id="ProtNLM"/>
    </source>
</evidence>
<protein>
    <recommendedName>
        <fullName evidence="4">ABC-2 family transporter protein</fullName>
    </recommendedName>
</protein>
<feature type="transmembrane region" description="Helical" evidence="1">
    <location>
        <begin position="43"/>
        <end position="63"/>
    </location>
</feature>
<dbReference type="Proteomes" id="UP000185812">
    <property type="component" value="Unassembled WGS sequence"/>
</dbReference>
<evidence type="ECO:0000313" key="2">
    <source>
        <dbReference type="EMBL" id="SHK50609.1"/>
    </source>
</evidence>
<name>A0A1M6T114_9BACT</name>
<evidence type="ECO:0000313" key="3">
    <source>
        <dbReference type="Proteomes" id="UP000185812"/>
    </source>
</evidence>
<keyword evidence="3" id="KW-1185">Reference proteome</keyword>
<evidence type="ECO:0000256" key="1">
    <source>
        <dbReference type="SAM" id="Phobius"/>
    </source>
</evidence>
<reference evidence="3" key="1">
    <citation type="submission" date="2016-11" db="EMBL/GenBank/DDBJ databases">
        <authorList>
            <person name="Varghese N."/>
            <person name="Submissions S."/>
        </authorList>
    </citation>
    <scope>NUCLEOTIDE SEQUENCE [LARGE SCALE GENOMIC DNA]</scope>
    <source>
        <strain evidence="3">DSM 22212</strain>
    </source>
</reference>
<gene>
    <name evidence="2" type="ORF">SAMN04488087_1314</name>
</gene>
<feature type="transmembrane region" description="Helical" evidence="1">
    <location>
        <begin position="84"/>
        <end position="105"/>
    </location>
</feature>
<accession>A0A1M6T114</accession>
<keyword evidence="1" id="KW-0812">Transmembrane</keyword>
<feature type="transmembrane region" description="Helical" evidence="1">
    <location>
        <begin position="12"/>
        <end position="31"/>
    </location>
</feature>
<proteinExistence type="predicted"/>
<dbReference type="EMBL" id="FRAU01000003">
    <property type="protein sequence ID" value="SHK50609.1"/>
    <property type="molecule type" value="Genomic_DNA"/>
</dbReference>
<feature type="transmembrane region" description="Helical" evidence="1">
    <location>
        <begin position="111"/>
        <end position="133"/>
    </location>
</feature>
<dbReference type="STRING" id="633813.SAMN04488087_1314"/>
<feature type="transmembrane region" description="Helical" evidence="1">
    <location>
        <begin position="140"/>
        <end position="161"/>
    </location>
</feature>
<sequence>MQAILWLFARSFLRQWILWFFVGLAVLLTVLTHQGRLLPSARLITTGLSFVLFISLTLIQSFSAWLRPSWLTLVLVRPRPRWQLFLTLLGAAALAVGLVGLTLWAPGGPSLPIALLLTTSFGFALAAWLLMGLLLLPSPLLLALLAILYTFTHSWLSVYAIQGDLTSQLLDTLLPSAMRLFLQMQRVVPWETTLRFCLEELGTGLLIALLIGLLMRHRDIAHLAEEPEALG</sequence>